<reference evidence="9" key="1">
    <citation type="submission" date="2020-05" db="EMBL/GenBank/DDBJ databases">
        <title>Mycena genomes resolve the evolution of fungal bioluminescence.</title>
        <authorList>
            <person name="Tsai I.J."/>
        </authorList>
    </citation>
    <scope>NUCLEOTIDE SEQUENCE</scope>
    <source>
        <strain evidence="9">CCC161011</strain>
    </source>
</reference>
<dbReference type="PANTHER" id="PTHR23501:SF177">
    <property type="entry name" value="MAJOR FACILITATOR SUPERFAMILY (MFS) PROFILE DOMAIN-CONTAINING PROTEIN-RELATED"/>
    <property type="match status" value="1"/>
</dbReference>
<feature type="transmembrane region" description="Helical" evidence="7">
    <location>
        <begin position="85"/>
        <end position="103"/>
    </location>
</feature>
<feature type="transmembrane region" description="Helical" evidence="7">
    <location>
        <begin position="503"/>
        <end position="523"/>
    </location>
</feature>
<dbReference type="PROSITE" id="PS50850">
    <property type="entry name" value="MFS"/>
    <property type="match status" value="1"/>
</dbReference>
<dbReference type="OrthoDB" id="10021397at2759"/>
<name>A0A8H6XI66_9AGAR</name>
<evidence type="ECO:0000313" key="9">
    <source>
        <dbReference type="EMBL" id="KAF7341522.1"/>
    </source>
</evidence>
<evidence type="ECO:0000256" key="3">
    <source>
        <dbReference type="ARBA" id="ARBA00022692"/>
    </source>
</evidence>
<dbReference type="PANTHER" id="PTHR23501">
    <property type="entry name" value="MAJOR FACILITATOR SUPERFAMILY"/>
    <property type="match status" value="1"/>
</dbReference>
<feature type="transmembrane region" description="Helical" evidence="7">
    <location>
        <begin position="398"/>
        <end position="417"/>
    </location>
</feature>
<dbReference type="EMBL" id="JACAZI010000018">
    <property type="protein sequence ID" value="KAF7341522.1"/>
    <property type="molecule type" value="Genomic_DNA"/>
</dbReference>
<evidence type="ECO:0000256" key="2">
    <source>
        <dbReference type="ARBA" id="ARBA00022448"/>
    </source>
</evidence>
<feature type="transmembrane region" description="Helical" evidence="7">
    <location>
        <begin position="429"/>
        <end position="452"/>
    </location>
</feature>
<keyword evidence="2" id="KW-0813">Transport</keyword>
<feature type="transmembrane region" description="Helical" evidence="7">
    <location>
        <begin position="140"/>
        <end position="165"/>
    </location>
</feature>
<comment type="subcellular location">
    <subcellularLocation>
        <location evidence="1">Membrane</location>
        <topology evidence="1">Multi-pass membrane protein</topology>
    </subcellularLocation>
</comment>
<feature type="domain" description="Major facilitator superfamily (MFS) profile" evidence="8">
    <location>
        <begin position="50"/>
        <end position="526"/>
    </location>
</feature>
<feature type="compositionally biased region" description="Basic and acidic residues" evidence="6">
    <location>
        <begin position="1"/>
        <end position="19"/>
    </location>
</feature>
<dbReference type="InterPro" id="IPR036259">
    <property type="entry name" value="MFS_trans_sf"/>
</dbReference>
<dbReference type="Gene3D" id="1.20.1250.20">
    <property type="entry name" value="MFS general substrate transporter like domains"/>
    <property type="match status" value="1"/>
</dbReference>
<keyword evidence="10" id="KW-1185">Reference proteome</keyword>
<gene>
    <name evidence="9" type="ORF">MVEN_01889700</name>
</gene>
<dbReference type="Pfam" id="PF07690">
    <property type="entry name" value="MFS_1"/>
    <property type="match status" value="1"/>
</dbReference>
<dbReference type="CDD" id="cd17502">
    <property type="entry name" value="MFS_Azr1_MDR_like"/>
    <property type="match status" value="1"/>
</dbReference>
<protein>
    <submittedName>
        <fullName evidence="9">Putative HC-toxin efflux carrier TOXA</fullName>
    </submittedName>
</protein>
<dbReference type="AlphaFoldDB" id="A0A8H6XI66"/>
<feature type="transmembrane region" description="Helical" evidence="7">
    <location>
        <begin position="367"/>
        <end position="386"/>
    </location>
</feature>
<feature type="transmembrane region" description="Helical" evidence="7">
    <location>
        <begin position="207"/>
        <end position="226"/>
    </location>
</feature>
<evidence type="ECO:0000256" key="5">
    <source>
        <dbReference type="ARBA" id="ARBA00023136"/>
    </source>
</evidence>
<dbReference type="SUPFAM" id="SSF103473">
    <property type="entry name" value="MFS general substrate transporter"/>
    <property type="match status" value="1"/>
</dbReference>
<feature type="transmembrane region" description="Helical" evidence="7">
    <location>
        <begin position="172"/>
        <end position="195"/>
    </location>
</feature>
<feature type="transmembrane region" description="Helical" evidence="7">
    <location>
        <begin position="47"/>
        <end position="73"/>
    </location>
</feature>
<sequence>MSVAESSHRETTPTIHDEQSAPESLVEEKQDGAAAAIEPVYATGLRLAIIMCTIFLSTLLTALDIGIVATAIPGITDDFHRLNDVGWYGSACFLLVGTSAPMWGKLYKYFSARLVYLASVALFLVGSIVAAAAPNSPALIIARVLQGLGISGTVGGSILMITYVAEPKKRPMLIGLWMGIFMLSTIVGPVVGGAFTSEVTWRWCFWINLPIGGVIIVLLVLFFHVPKHITPPPATWKEILLQLDLPGFGLLLSSLTKPWNDGSVIATLVLWVVLTLAFIAVEWLQGAYAMVPLSLLKPRLIWSNALYGYIQNLANFQVLFYLPIYFQSIHGQSAITSGVNNLPFMAFFAMGTMLSGVLIGKTRLLQPYELIGGLLAVAGAALLYTLDTSSSKARYLGPQILFGLGIGLGSQVPMTAAQSFSKPEDMAPITGVMLMCNSVSGAYFVTAAQSLFANRLLRTLANTAPNLDAGKVLATGASEIQRVFGGDELAAVVNAYMVGIKDIFAFSLAGAAFTVLISLVIPFKRLPKHDTKKTEEKE</sequence>
<evidence type="ECO:0000259" key="8">
    <source>
        <dbReference type="PROSITE" id="PS50850"/>
    </source>
</evidence>
<feature type="region of interest" description="Disordered" evidence="6">
    <location>
        <begin position="1"/>
        <end position="23"/>
    </location>
</feature>
<accession>A0A8H6XI66</accession>
<evidence type="ECO:0000256" key="7">
    <source>
        <dbReference type="SAM" id="Phobius"/>
    </source>
</evidence>
<keyword evidence="5 7" id="KW-0472">Membrane</keyword>
<keyword evidence="3 7" id="KW-0812">Transmembrane</keyword>
<organism evidence="9 10">
    <name type="scientific">Mycena venus</name>
    <dbReference type="NCBI Taxonomy" id="2733690"/>
    <lineage>
        <taxon>Eukaryota</taxon>
        <taxon>Fungi</taxon>
        <taxon>Dikarya</taxon>
        <taxon>Basidiomycota</taxon>
        <taxon>Agaricomycotina</taxon>
        <taxon>Agaricomycetes</taxon>
        <taxon>Agaricomycetidae</taxon>
        <taxon>Agaricales</taxon>
        <taxon>Marasmiineae</taxon>
        <taxon>Mycenaceae</taxon>
        <taxon>Mycena</taxon>
    </lineage>
</organism>
<feature type="transmembrane region" description="Helical" evidence="7">
    <location>
        <begin position="115"/>
        <end position="134"/>
    </location>
</feature>
<dbReference type="GO" id="GO:0005886">
    <property type="term" value="C:plasma membrane"/>
    <property type="evidence" value="ECO:0007669"/>
    <property type="project" value="TreeGrafter"/>
</dbReference>
<dbReference type="InterPro" id="IPR011701">
    <property type="entry name" value="MFS"/>
</dbReference>
<evidence type="ECO:0000256" key="6">
    <source>
        <dbReference type="SAM" id="MobiDB-lite"/>
    </source>
</evidence>
<evidence type="ECO:0000256" key="4">
    <source>
        <dbReference type="ARBA" id="ARBA00022989"/>
    </source>
</evidence>
<proteinExistence type="predicted"/>
<evidence type="ECO:0000313" key="10">
    <source>
        <dbReference type="Proteomes" id="UP000620124"/>
    </source>
</evidence>
<feature type="transmembrane region" description="Helical" evidence="7">
    <location>
        <begin position="305"/>
        <end position="322"/>
    </location>
</feature>
<feature type="transmembrane region" description="Helical" evidence="7">
    <location>
        <begin position="342"/>
        <end position="360"/>
    </location>
</feature>
<dbReference type="InterPro" id="IPR020846">
    <property type="entry name" value="MFS_dom"/>
</dbReference>
<evidence type="ECO:0000256" key="1">
    <source>
        <dbReference type="ARBA" id="ARBA00004141"/>
    </source>
</evidence>
<feature type="transmembrane region" description="Helical" evidence="7">
    <location>
        <begin position="262"/>
        <end position="284"/>
    </location>
</feature>
<keyword evidence="4 7" id="KW-1133">Transmembrane helix</keyword>
<dbReference type="Proteomes" id="UP000620124">
    <property type="component" value="Unassembled WGS sequence"/>
</dbReference>
<comment type="caution">
    <text evidence="9">The sequence shown here is derived from an EMBL/GenBank/DDBJ whole genome shotgun (WGS) entry which is preliminary data.</text>
</comment>
<dbReference type="GO" id="GO:0022857">
    <property type="term" value="F:transmembrane transporter activity"/>
    <property type="evidence" value="ECO:0007669"/>
    <property type="project" value="InterPro"/>
</dbReference>